<dbReference type="OrthoDB" id="2352509at2759"/>
<dbReference type="EMBL" id="CAMKVN010008802">
    <property type="protein sequence ID" value="CAI2192862.1"/>
    <property type="molecule type" value="Genomic_DNA"/>
</dbReference>
<keyword evidence="2" id="KW-1185">Reference proteome</keyword>
<evidence type="ECO:0000313" key="2">
    <source>
        <dbReference type="Proteomes" id="UP001153678"/>
    </source>
</evidence>
<dbReference type="Proteomes" id="UP001153678">
    <property type="component" value="Unassembled WGS sequence"/>
</dbReference>
<dbReference type="AlphaFoldDB" id="A0A9W4T4X4"/>
<accession>A0A9W4T4X4</accession>
<protein>
    <submittedName>
        <fullName evidence="1">5321_t:CDS:1</fullName>
    </submittedName>
</protein>
<feature type="non-terminal residue" evidence="1">
    <location>
        <position position="58"/>
    </location>
</feature>
<gene>
    <name evidence="1" type="ORF">FWILDA_LOCUS15789</name>
</gene>
<proteinExistence type="predicted"/>
<name>A0A9W4T4X4_9GLOM</name>
<dbReference type="GO" id="GO:0006355">
    <property type="term" value="P:regulation of DNA-templated transcription"/>
    <property type="evidence" value="ECO:0007669"/>
    <property type="project" value="InterPro"/>
</dbReference>
<dbReference type="InterPro" id="IPR036390">
    <property type="entry name" value="WH_DNA-bd_sf"/>
</dbReference>
<dbReference type="SUPFAM" id="SSF46785">
    <property type="entry name" value="Winged helix' DNA-binding domain"/>
    <property type="match status" value="1"/>
</dbReference>
<evidence type="ECO:0000313" key="1">
    <source>
        <dbReference type="EMBL" id="CAI2192862.1"/>
    </source>
</evidence>
<dbReference type="GO" id="GO:0003677">
    <property type="term" value="F:DNA binding"/>
    <property type="evidence" value="ECO:0007669"/>
    <property type="project" value="InterPro"/>
</dbReference>
<sequence length="58" mass="6803">MAATSVFETRRLTVKELWFNNVRKPTKIIKITGYPKSTVYNIVNRLKEMGNVEHLPRL</sequence>
<reference evidence="1" key="1">
    <citation type="submission" date="2022-08" db="EMBL/GenBank/DDBJ databases">
        <authorList>
            <person name="Kallberg Y."/>
            <person name="Tangrot J."/>
            <person name="Rosling A."/>
        </authorList>
    </citation>
    <scope>NUCLEOTIDE SEQUENCE</scope>
    <source>
        <strain evidence="1">Wild A</strain>
    </source>
</reference>
<organism evidence="1 2">
    <name type="scientific">Funneliformis geosporum</name>
    <dbReference type="NCBI Taxonomy" id="1117311"/>
    <lineage>
        <taxon>Eukaryota</taxon>
        <taxon>Fungi</taxon>
        <taxon>Fungi incertae sedis</taxon>
        <taxon>Mucoromycota</taxon>
        <taxon>Glomeromycotina</taxon>
        <taxon>Glomeromycetes</taxon>
        <taxon>Glomerales</taxon>
        <taxon>Glomeraceae</taxon>
        <taxon>Funneliformis</taxon>
    </lineage>
</organism>
<comment type="caution">
    <text evidence="1">The sequence shown here is derived from an EMBL/GenBank/DDBJ whole genome shotgun (WGS) entry which is preliminary data.</text>
</comment>